<feature type="binding site" evidence="3">
    <location>
        <position position="248"/>
    </location>
    <ligand>
        <name>Mg(2+)</name>
        <dbReference type="ChEBI" id="CHEBI:18420"/>
    </ligand>
</feature>
<feature type="binding site" evidence="2">
    <location>
        <position position="143"/>
    </location>
    <ligand>
        <name>substrate</name>
    </ligand>
</feature>
<dbReference type="Gene3D" id="3.90.850.10">
    <property type="entry name" value="Fumarylacetoacetase-like, C-terminal domain"/>
    <property type="match status" value="1"/>
</dbReference>
<dbReference type="PANTHER" id="PTHR43069">
    <property type="entry name" value="FUMARYLACETOACETASE"/>
    <property type="match status" value="1"/>
</dbReference>
<dbReference type="GO" id="GO:0006559">
    <property type="term" value="P:L-phenylalanine catabolic process"/>
    <property type="evidence" value="ECO:0007669"/>
    <property type="project" value="TreeGrafter"/>
</dbReference>
<name>A0A1Y2MSF0_PSEAH</name>
<feature type="binding site" evidence="3">
    <location>
        <position position="127"/>
    </location>
    <ligand>
        <name>Ca(2+)</name>
        <dbReference type="ChEBI" id="CHEBI:29108"/>
    </ligand>
</feature>
<feature type="binding site" evidence="3">
    <location>
        <position position="252"/>
    </location>
    <ligand>
        <name>Mg(2+)</name>
        <dbReference type="ChEBI" id="CHEBI:18420"/>
    </ligand>
</feature>
<dbReference type="PANTHER" id="PTHR43069:SF2">
    <property type="entry name" value="FUMARYLACETOACETASE"/>
    <property type="match status" value="1"/>
</dbReference>
<keyword evidence="3" id="KW-0460">Magnesium</keyword>
<feature type="binding site" evidence="2">
    <location>
        <position position="235"/>
    </location>
    <ligand>
        <name>substrate</name>
    </ligand>
</feature>
<dbReference type="STRING" id="2074.BG845_04313"/>
<evidence type="ECO:0000259" key="5">
    <source>
        <dbReference type="Pfam" id="PF01557"/>
    </source>
</evidence>
<proteinExistence type="predicted"/>
<feature type="domain" description="Fumarylacetoacetase-like C-terminal" evidence="5">
    <location>
        <begin position="127"/>
        <end position="403"/>
    </location>
</feature>
<feature type="binding site" evidence="3">
    <location>
        <position position="196"/>
    </location>
    <ligand>
        <name>Ca(2+)</name>
        <dbReference type="ChEBI" id="CHEBI:29108"/>
    </ligand>
</feature>
<keyword evidence="7" id="KW-1185">Reference proteome</keyword>
<evidence type="ECO:0000256" key="3">
    <source>
        <dbReference type="PIRSR" id="PIRSR605959-3"/>
    </source>
</evidence>
<evidence type="ECO:0000256" key="4">
    <source>
        <dbReference type="SAM" id="MobiDB-lite"/>
    </source>
</evidence>
<dbReference type="Proteomes" id="UP000194360">
    <property type="component" value="Unassembled WGS sequence"/>
</dbReference>
<dbReference type="SUPFAM" id="SSF56529">
    <property type="entry name" value="FAH"/>
    <property type="match status" value="1"/>
</dbReference>
<dbReference type="Pfam" id="PF01557">
    <property type="entry name" value="FAA_hydrolase"/>
    <property type="match status" value="1"/>
</dbReference>
<organism evidence="6 7">
    <name type="scientific">Pseudonocardia autotrophica</name>
    <name type="common">Amycolata autotrophica</name>
    <name type="synonym">Nocardia autotrophica</name>
    <dbReference type="NCBI Taxonomy" id="2074"/>
    <lineage>
        <taxon>Bacteria</taxon>
        <taxon>Bacillati</taxon>
        <taxon>Actinomycetota</taxon>
        <taxon>Actinomycetes</taxon>
        <taxon>Pseudonocardiales</taxon>
        <taxon>Pseudonocardiaceae</taxon>
        <taxon>Pseudonocardia</taxon>
    </lineage>
</organism>
<keyword evidence="3" id="KW-0106">Calcium</keyword>
<comment type="cofactor">
    <cofactor evidence="3">
        <name>Mg(2+)</name>
        <dbReference type="ChEBI" id="CHEBI:18420"/>
    </cofactor>
</comment>
<comment type="cofactor">
    <cofactor evidence="3">
        <name>Ca(2+)</name>
        <dbReference type="ChEBI" id="CHEBI:29108"/>
    </cofactor>
</comment>
<feature type="binding site" evidence="3">
    <location>
        <position position="228"/>
    </location>
    <ligand>
        <name>Ca(2+)</name>
        <dbReference type="ChEBI" id="CHEBI:29108"/>
    </ligand>
</feature>
<gene>
    <name evidence="6" type="ORF">BG845_04313</name>
</gene>
<feature type="binding site" evidence="3">
    <location>
        <position position="198"/>
    </location>
    <ligand>
        <name>Ca(2+)</name>
        <dbReference type="ChEBI" id="CHEBI:29108"/>
    </ligand>
</feature>
<accession>A0A1Y2MSF0</accession>
<feature type="binding site" evidence="3">
    <location>
        <position position="228"/>
    </location>
    <ligand>
        <name>Mg(2+)</name>
        <dbReference type="ChEBI" id="CHEBI:18420"/>
    </ligand>
</feature>
<keyword evidence="6" id="KW-0378">Hydrolase</keyword>
<feature type="binding site" evidence="2">
    <location>
        <position position="129"/>
    </location>
    <ligand>
        <name>substrate</name>
    </ligand>
</feature>
<evidence type="ECO:0000256" key="2">
    <source>
        <dbReference type="PIRSR" id="PIRSR605959-2"/>
    </source>
</evidence>
<evidence type="ECO:0000313" key="6">
    <source>
        <dbReference type="EMBL" id="OSY38140.1"/>
    </source>
</evidence>
<protein>
    <submittedName>
        <fullName evidence="6">Fumarylacetoacetate (FAA) hydrolase family protein</fullName>
    </submittedName>
</protein>
<dbReference type="InterPro" id="IPR005959">
    <property type="entry name" value="Fumarylacetoacetase"/>
</dbReference>
<sequence>MTAPVGTVGQVTTAPPEPTDTPTALPALALGAVAGTGRPGRSRIACPLPDGGLLDVGSLATAQRGPYPDLLTAPDLTRLLDAGAPAWREVVEWLRGWRADPERTAAYRMPAEGLIPVLPFTVADYVDFYACEQHARNATLLFRPDAADPLTPNWRRMPVGYHGRSGTVRVTGTPVVRPSGQRGPEDFGPSAKLDFEAELGFVLGGPVPGPVGIDDAAEHVFGVVLLNDWSARDIQFFESRPLGPHLGKSFGTSISAWVTPLQELAAARVPVPPHDPPSLPHLTPSAGALGLDIELVVHLNGERISTPPAADLYWSPEQMVAHLTSNGADLRAGDLLGSGTVSGRERRQFGSMLELGWNGRDPVALSGGAQRCWLEDGDEIVIGATAPAPGGGRFSLGEVRGRVRGS</sequence>
<dbReference type="GO" id="GO:0046872">
    <property type="term" value="F:metal ion binding"/>
    <property type="evidence" value="ECO:0007669"/>
    <property type="project" value="UniProtKB-KW"/>
</dbReference>
<dbReference type="EMBL" id="MIGB01000025">
    <property type="protein sequence ID" value="OSY38140.1"/>
    <property type="molecule type" value="Genomic_DNA"/>
</dbReference>
<comment type="caution">
    <text evidence="6">The sequence shown here is derived from an EMBL/GenBank/DDBJ whole genome shotgun (WGS) entry which is preliminary data.</text>
</comment>
<feature type="binding site" evidence="2">
    <location>
        <position position="340"/>
    </location>
    <ligand>
        <name>substrate</name>
    </ligand>
</feature>
<dbReference type="InterPro" id="IPR011234">
    <property type="entry name" value="Fumarylacetoacetase-like_C"/>
</dbReference>
<reference evidence="6 7" key="1">
    <citation type="submission" date="2016-09" db="EMBL/GenBank/DDBJ databases">
        <title>Pseudonocardia autotrophica DSM535, a candidate organism with high potential of specific P450 cytochromes.</title>
        <authorList>
            <person name="Grumaz C."/>
            <person name="Vainshtein Y."/>
            <person name="Kirstahler P."/>
            <person name="Sohn K."/>
        </authorList>
    </citation>
    <scope>NUCLEOTIDE SEQUENCE [LARGE SCALE GENOMIC DNA]</scope>
    <source>
        <strain evidence="6 7">DSM 535</strain>
    </source>
</reference>
<dbReference type="AlphaFoldDB" id="A0A1Y2MSF0"/>
<dbReference type="GO" id="GO:1902000">
    <property type="term" value="P:homogentisate catabolic process"/>
    <property type="evidence" value="ECO:0007669"/>
    <property type="project" value="TreeGrafter"/>
</dbReference>
<keyword evidence="3" id="KW-0479">Metal-binding</keyword>
<dbReference type="InterPro" id="IPR036663">
    <property type="entry name" value="Fumarylacetoacetase_C_sf"/>
</dbReference>
<dbReference type="GO" id="GO:0004334">
    <property type="term" value="F:fumarylacetoacetase activity"/>
    <property type="evidence" value="ECO:0007669"/>
    <property type="project" value="InterPro"/>
</dbReference>
<evidence type="ECO:0000256" key="1">
    <source>
        <dbReference type="PIRSR" id="PIRSR605959-1"/>
    </source>
</evidence>
<feature type="active site" description="Proton acceptor" evidence="1">
    <location>
        <position position="134"/>
    </location>
</feature>
<feature type="region of interest" description="Disordered" evidence="4">
    <location>
        <begin position="1"/>
        <end position="23"/>
    </location>
</feature>
<dbReference type="GO" id="GO:0006572">
    <property type="term" value="P:L-tyrosine catabolic process"/>
    <property type="evidence" value="ECO:0007669"/>
    <property type="project" value="TreeGrafter"/>
</dbReference>
<evidence type="ECO:0000313" key="7">
    <source>
        <dbReference type="Proteomes" id="UP000194360"/>
    </source>
</evidence>